<dbReference type="InterPro" id="IPR050586">
    <property type="entry name" value="CPA3_Na-H_Antiporter_D"/>
</dbReference>
<feature type="transmembrane region" description="Helical" evidence="6">
    <location>
        <begin position="391"/>
        <end position="415"/>
    </location>
</feature>
<keyword evidence="8" id="KW-0560">Oxidoreductase</keyword>
<keyword evidence="2" id="KW-1003">Cell membrane</keyword>
<feature type="transmembrane region" description="Helical" evidence="6">
    <location>
        <begin position="74"/>
        <end position="94"/>
    </location>
</feature>
<protein>
    <submittedName>
        <fullName evidence="8">NADH-ubiquinone oxidoreductase chain N</fullName>
        <ecNumber evidence="8">1.6.5.3</ecNumber>
    </submittedName>
</protein>
<dbReference type="InterPro" id="IPR001750">
    <property type="entry name" value="ND/Mrp_TM"/>
</dbReference>
<sequence>MSSIYFVALPLLFGFAIPILNKFGKNAVAYASTAMQIALFILAISLMANTFWAVEIISINPPLGISFVLNKASLMFVLLFTFLMMMFSIYYLTLRKTDAFKDENKFFILINMILASSIGLVLSSDLFNIYVFFEIAGISAYILSSYKKTPSALEAGIKYLLTGMLASVFLVFAIFLVYIHLGSLNLAVISQTFHTLDFNMKLLISIFLFIGFGFKVEIFPLNFWVTDVYEGSTSLVNSLFSSIVVKAYLFVFFHILYLFMPDSEFTPFLLLTGAVSMLAAEIVALKQKNLKRVFAYSSLGQVGLIFAVLSLGSPAAVAAGFFIIVSHSIAKMIIFLSITTIEHEHKSVDITTLKELNSPFITLMMVLSMLSLLGIPLFAGFVGKFLALKTFAASSTFLVLGIIIVASLIESIYYFKITGNLFTKGEKRAKLRLSLSQKVLFSVLATLLIVIGTLPFLFSGYIHEASLVMTDTASYVNILVGGTK</sequence>
<dbReference type="PANTHER" id="PTHR42703:SF1">
    <property type="entry name" value="NA(+)_H(+) ANTIPORTER SUBUNIT D1"/>
    <property type="match status" value="1"/>
</dbReference>
<dbReference type="GO" id="GO:0005886">
    <property type="term" value="C:plasma membrane"/>
    <property type="evidence" value="ECO:0007669"/>
    <property type="project" value="UniProtKB-SubCell"/>
</dbReference>
<feature type="transmembrane region" description="Helical" evidence="6">
    <location>
        <begin position="106"/>
        <end position="123"/>
    </location>
</feature>
<feature type="transmembrane region" description="Helical" evidence="6">
    <location>
        <begin position="435"/>
        <end position="458"/>
    </location>
</feature>
<accession>A0A1W1EDY9</accession>
<evidence type="ECO:0000256" key="2">
    <source>
        <dbReference type="ARBA" id="ARBA00022475"/>
    </source>
</evidence>
<feature type="transmembrane region" description="Helical" evidence="6">
    <location>
        <begin position="35"/>
        <end position="54"/>
    </location>
</feature>
<feature type="domain" description="NADH:quinone oxidoreductase/Mrp antiporter transmembrane" evidence="7">
    <location>
        <begin position="123"/>
        <end position="409"/>
    </location>
</feature>
<dbReference type="EMBL" id="FPKX01000043">
    <property type="protein sequence ID" value="SFZ98244.1"/>
    <property type="molecule type" value="Genomic_DNA"/>
</dbReference>
<dbReference type="AlphaFoldDB" id="A0A1W1EDY9"/>
<evidence type="ECO:0000256" key="4">
    <source>
        <dbReference type="ARBA" id="ARBA00022989"/>
    </source>
</evidence>
<feature type="transmembrane region" description="Helical" evidence="6">
    <location>
        <begin position="202"/>
        <end position="223"/>
    </location>
</feature>
<organism evidence="8">
    <name type="scientific">hydrothermal vent metagenome</name>
    <dbReference type="NCBI Taxonomy" id="652676"/>
    <lineage>
        <taxon>unclassified sequences</taxon>
        <taxon>metagenomes</taxon>
        <taxon>ecological metagenomes</taxon>
    </lineage>
</organism>
<feature type="transmembrane region" description="Helical" evidence="6">
    <location>
        <begin position="159"/>
        <end position="182"/>
    </location>
</feature>
<keyword evidence="4 6" id="KW-1133">Transmembrane helix</keyword>
<feature type="transmembrane region" description="Helical" evidence="6">
    <location>
        <begin position="235"/>
        <end position="259"/>
    </location>
</feature>
<feature type="transmembrane region" description="Helical" evidence="6">
    <location>
        <begin position="265"/>
        <end position="284"/>
    </location>
</feature>
<feature type="transmembrane region" description="Helical" evidence="6">
    <location>
        <begin position="360"/>
        <end position="379"/>
    </location>
</feature>
<feature type="transmembrane region" description="Helical" evidence="6">
    <location>
        <begin position="317"/>
        <end position="339"/>
    </location>
</feature>
<keyword evidence="8" id="KW-0830">Ubiquinone</keyword>
<keyword evidence="5 6" id="KW-0472">Membrane</keyword>
<dbReference type="GO" id="GO:0016491">
    <property type="term" value="F:oxidoreductase activity"/>
    <property type="evidence" value="ECO:0007669"/>
    <property type="project" value="UniProtKB-KW"/>
</dbReference>
<evidence type="ECO:0000256" key="6">
    <source>
        <dbReference type="SAM" id="Phobius"/>
    </source>
</evidence>
<dbReference type="EC" id="1.6.5.3" evidence="8"/>
<evidence type="ECO:0000256" key="5">
    <source>
        <dbReference type="ARBA" id="ARBA00023136"/>
    </source>
</evidence>
<name>A0A1W1EDY9_9ZZZZ</name>
<feature type="transmembrane region" description="Helical" evidence="6">
    <location>
        <begin position="129"/>
        <end position="147"/>
    </location>
</feature>
<feature type="transmembrane region" description="Helical" evidence="6">
    <location>
        <begin position="293"/>
        <end position="311"/>
    </location>
</feature>
<evidence type="ECO:0000259" key="7">
    <source>
        <dbReference type="Pfam" id="PF00361"/>
    </source>
</evidence>
<dbReference type="PRINTS" id="PR01434">
    <property type="entry name" value="NADHDHGNASE5"/>
</dbReference>
<reference evidence="8" key="1">
    <citation type="submission" date="2016-10" db="EMBL/GenBank/DDBJ databases">
        <authorList>
            <person name="de Groot N.N."/>
        </authorList>
    </citation>
    <scope>NUCLEOTIDE SEQUENCE</scope>
</reference>
<comment type="subcellular location">
    <subcellularLocation>
        <location evidence="1">Cell membrane</location>
        <topology evidence="1">Multi-pass membrane protein</topology>
    </subcellularLocation>
</comment>
<dbReference type="PANTHER" id="PTHR42703">
    <property type="entry name" value="NADH DEHYDROGENASE"/>
    <property type="match status" value="1"/>
</dbReference>
<gene>
    <name evidence="8" type="ORF">MNB_SV-5-840</name>
</gene>
<proteinExistence type="predicted"/>
<dbReference type="Pfam" id="PF00361">
    <property type="entry name" value="Proton_antipo_M"/>
    <property type="match status" value="1"/>
</dbReference>
<evidence type="ECO:0000256" key="3">
    <source>
        <dbReference type="ARBA" id="ARBA00022692"/>
    </source>
</evidence>
<evidence type="ECO:0000313" key="8">
    <source>
        <dbReference type="EMBL" id="SFZ98244.1"/>
    </source>
</evidence>
<keyword evidence="3 6" id="KW-0812">Transmembrane</keyword>
<evidence type="ECO:0000256" key="1">
    <source>
        <dbReference type="ARBA" id="ARBA00004651"/>
    </source>
</evidence>
<feature type="transmembrane region" description="Helical" evidence="6">
    <location>
        <begin position="6"/>
        <end position="23"/>
    </location>
</feature>